<dbReference type="AlphaFoldDB" id="A0A6A6QUF4"/>
<sequence>MASTNAEPKTRILVPQALEEGAKPQIPDAPTVDYAEVAIGATNTDLHAFRRLWNDELRLPMLNAAWEEMIKSSSNNFMLNFIAVMNFTCDGRPLVTFVWQDNDEKLEPIRHAVYLVGQIPSEMMNWLFYRLKYGGMPKDKFDRLSKLYAADLEAGKVHCFQDEQAVPEKVGLEE</sequence>
<protein>
    <submittedName>
        <fullName evidence="1">Uncharacterized protein</fullName>
    </submittedName>
</protein>
<dbReference type="EMBL" id="MU004188">
    <property type="protein sequence ID" value="KAF2495772.1"/>
    <property type="molecule type" value="Genomic_DNA"/>
</dbReference>
<proteinExistence type="predicted"/>
<evidence type="ECO:0000313" key="1">
    <source>
        <dbReference type="EMBL" id="KAF2495772.1"/>
    </source>
</evidence>
<dbReference type="Proteomes" id="UP000799750">
    <property type="component" value="Unassembled WGS sequence"/>
</dbReference>
<reference evidence="1" key="1">
    <citation type="journal article" date="2020" name="Stud. Mycol.">
        <title>101 Dothideomycetes genomes: a test case for predicting lifestyles and emergence of pathogens.</title>
        <authorList>
            <person name="Haridas S."/>
            <person name="Albert R."/>
            <person name="Binder M."/>
            <person name="Bloem J."/>
            <person name="Labutti K."/>
            <person name="Salamov A."/>
            <person name="Andreopoulos B."/>
            <person name="Baker S."/>
            <person name="Barry K."/>
            <person name="Bills G."/>
            <person name="Bluhm B."/>
            <person name="Cannon C."/>
            <person name="Castanera R."/>
            <person name="Culley D."/>
            <person name="Daum C."/>
            <person name="Ezra D."/>
            <person name="Gonzalez J."/>
            <person name="Henrissat B."/>
            <person name="Kuo A."/>
            <person name="Liang C."/>
            <person name="Lipzen A."/>
            <person name="Lutzoni F."/>
            <person name="Magnuson J."/>
            <person name="Mondo S."/>
            <person name="Nolan M."/>
            <person name="Ohm R."/>
            <person name="Pangilinan J."/>
            <person name="Park H.-J."/>
            <person name="Ramirez L."/>
            <person name="Alfaro M."/>
            <person name="Sun H."/>
            <person name="Tritt A."/>
            <person name="Yoshinaga Y."/>
            <person name="Zwiers L.-H."/>
            <person name="Turgeon B."/>
            <person name="Goodwin S."/>
            <person name="Spatafora J."/>
            <person name="Crous P."/>
            <person name="Grigoriev I."/>
        </authorList>
    </citation>
    <scope>NUCLEOTIDE SEQUENCE</scope>
    <source>
        <strain evidence="1">CBS 269.34</strain>
    </source>
</reference>
<organism evidence="1 2">
    <name type="scientific">Lophium mytilinum</name>
    <dbReference type="NCBI Taxonomy" id="390894"/>
    <lineage>
        <taxon>Eukaryota</taxon>
        <taxon>Fungi</taxon>
        <taxon>Dikarya</taxon>
        <taxon>Ascomycota</taxon>
        <taxon>Pezizomycotina</taxon>
        <taxon>Dothideomycetes</taxon>
        <taxon>Pleosporomycetidae</taxon>
        <taxon>Mytilinidiales</taxon>
        <taxon>Mytilinidiaceae</taxon>
        <taxon>Lophium</taxon>
    </lineage>
</organism>
<name>A0A6A6QUF4_9PEZI</name>
<gene>
    <name evidence="1" type="ORF">BU16DRAFT_560636</name>
</gene>
<keyword evidence="2" id="KW-1185">Reference proteome</keyword>
<evidence type="ECO:0000313" key="2">
    <source>
        <dbReference type="Proteomes" id="UP000799750"/>
    </source>
</evidence>
<accession>A0A6A6QUF4</accession>